<accession>A0ABT8ZZS5</accession>
<dbReference type="Proteomes" id="UP001176468">
    <property type="component" value="Unassembled WGS sequence"/>
</dbReference>
<evidence type="ECO:0000313" key="2">
    <source>
        <dbReference type="EMBL" id="MDO7843088.1"/>
    </source>
</evidence>
<keyword evidence="1" id="KW-0732">Signal</keyword>
<proteinExistence type="predicted"/>
<evidence type="ECO:0000313" key="3">
    <source>
        <dbReference type="Proteomes" id="UP001176468"/>
    </source>
</evidence>
<dbReference type="EMBL" id="JAUQSZ010000008">
    <property type="protein sequence ID" value="MDO7843088.1"/>
    <property type="molecule type" value="Genomic_DNA"/>
</dbReference>
<evidence type="ECO:0008006" key="4">
    <source>
        <dbReference type="Google" id="ProtNLM"/>
    </source>
</evidence>
<name>A0ABT8ZZS5_9SPHN</name>
<reference evidence="2" key="1">
    <citation type="submission" date="2023-07" db="EMBL/GenBank/DDBJ databases">
        <authorList>
            <person name="Kim M.K."/>
        </authorList>
    </citation>
    <scope>NUCLEOTIDE SEQUENCE</scope>
    <source>
        <strain evidence="2">CA1-15</strain>
    </source>
</reference>
<evidence type="ECO:0000256" key="1">
    <source>
        <dbReference type="SAM" id="SignalP"/>
    </source>
</evidence>
<sequence>MRGFVGLAVVSLLVPAAASAQPATGLRTDTPTVQKTTATRIVPARKTRPAVAEAYRINKQVRAAQLAALSANAEDNSSR</sequence>
<feature type="signal peptide" evidence="1">
    <location>
        <begin position="1"/>
        <end position="20"/>
    </location>
</feature>
<protein>
    <recommendedName>
        <fullName evidence="4">DUF4148 domain-containing protein</fullName>
    </recommendedName>
</protein>
<comment type="caution">
    <text evidence="2">The sequence shown here is derived from an EMBL/GenBank/DDBJ whole genome shotgun (WGS) entry which is preliminary data.</text>
</comment>
<keyword evidence="3" id="KW-1185">Reference proteome</keyword>
<gene>
    <name evidence="2" type="ORF">Q5H94_12205</name>
</gene>
<dbReference type="RefSeq" id="WP_304561548.1">
    <property type="nucleotide sequence ID" value="NZ_JAUQSZ010000008.1"/>
</dbReference>
<organism evidence="2 3">
    <name type="scientific">Sphingomonas immobilis</name>
    <dbReference type="NCBI Taxonomy" id="3063997"/>
    <lineage>
        <taxon>Bacteria</taxon>
        <taxon>Pseudomonadati</taxon>
        <taxon>Pseudomonadota</taxon>
        <taxon>Alphaproteobacteria</taxon>
        <taxon>Sphingomonadales</taxon>
        <taxon>Sphingomonadaceae</taxon>
        <taxon>Sphingomonas</taxon>
    </lineage>
</organism>
<feature type="chain" id="PRO_5047374474" description="DUF4148 domain-containing protein" evidence="1">
    <location>
        <begin position="21"/>
        <end position="79"/>
    </location>
</feature>